<dbReference type="GO" id="GO:0016020">
    <property type="term" value="C:membrane"/>
    <property type="evidence" value="ECO:0007669"/>
    <property type="project" value="UniProtKB-SubCell"/>
</dbReference>
<evidence type="ECO:0000256" key="1">
    <source>
        <dbReference type="ARBA" id="ARBA00004141"/>
    </source>
</evidence>
<evidence type="ECO:0000256" key="2">
    <source>
        <dbReference type="ARBA" id="ARBA00022692"/>
    </source>
</evidence>
<dbReference type="Proteomes" id="UP000055060">
    <property type="component" value="Unassembled WGS sequence"/>
</dbReference>
<feature type="transmembrane region" description="Helical" evidence="5">
    <location>
        <begin position="473"/>
        <end position="491"/>
    </location>
</feature>
<proteinExistence type="predicted"/>
<dbReference type="RefSeq" id="WP_075074357.1">
    <property type="nucleotide sequence ID" value="NZ_DF967972.1"/>
</dbReference>
<protein>
    <submittedName>
        <fullName evidence="6">Amino acid/polyamine/organocation transporter, APC superfamily</fullName>
    </submittedName>
</protein>
<feature type="transmembrane region" description="Helical" evidence="5">
    <location>
        <begin position="231"/>
        <end position="251"/>
    </location>
</feature>
<feature type="transmembrane region" description="Helical" evidence="5">
    <location>
        <begin position="121"/>
        <end position="140"/>
    </location>
</feature>
<evidence type="ECO:0000256" key="3">
    <source>
        <dbReference type="ARBA" id="ARBA00022989"/>
    </source>
</evidence>
<name>A0A0S7BN37_9CHLR</name>
<evidence type="ECO:0000313" key="6">
    <source>
        <dbReference type="EMBL" id="GAP15162.1"/>
    </source>
</evidence>
<gene>
    <name evidence="6" type="ORF">LARV_02944</name>
</gene>
<dbReference type="PANTHER" id="PTHR47704:SF1">
    <property type="entry name" value="POTASSIUM TRANSPORTER KIMA"/>
    <property type="match status" value="1"/>
</dbReference>
<dbReference type="InterPro" id="IPR053153">
    <property type="entry name" value="APC_K+_Transporter"/>
</dbReference>
<dbReference type="EMBL" id="DF967972">
    <property type="protein sequence ID" value="GAP15162.1"/>
    <property type="molecule type" value="Genomic_DNA"/>
</dbReference>
<keyword evidence="7" id="KW-1185">Reference proteome</keyword>
<dbReference type="PANTHER" id="PTHR47704">
    <property type="entry name" value="POTASSIUM TRANSPORTER KIMA"/>
    <property type="match status" value="1"/>
</dbReference>
<evidence type="ECO:0000256" key="5">
    <source>
        <dbReference type="SAM" id="Phobius"/>
    </source>
</evidence>
<sequence length="647" mass="70133">MNIEDHNGTTVVRRVGDYKPKPSFSTWLVGRPLQTADSAQQTIGKFIGLAVFSSDAMSSVAYAPQEMLIVLAAAGVAGYGISIPLAIAIVILLAILTLSYEQTIHTYQNGGGAYIVSRDNLGEIPALVAAAALLTDYALTVAVSISSGVAQLVSAAPVLVPYRVLLAVAMVIFIMVVNLRGIKESGSAFAIPSYFFIIMMVLTVGVGLVRYLALGSLGHVIDPPQDLAFDIVQPVTIFLILRAFSSGTTALTGVEAISNGITAFKEPRAKNAGATLIMMACILGSLMLGITFLSHQVGVMPSEEETVISQLARTVFDSRGVFYLAAITSTTVILMMAANTAFAGFPWLAALTAADGYLPRQLTYRGSRLVYSRGIAMLAGVAVLLIIIFQANVTRLIPLYAIGVFLSFTLSQSGMAYRWYKSGRLKPGEEVAERGSKLHHDPHWWVKMVINGLGASVTLVVTLVFAITKFVSGAYIVISLIPVLVLIFLAIHRHYRSVAKVLSLDHYGAPPQISRNRVILTVAGVHRGTLAALRYARTLSNDITAVHVSIDPVEAEKIKQKWETWGDGIRLVILDSPYRLFLEPLLEYIDDIDSQRQMNDIITVVVPQFVTPNLVTNVLHMRTADTLRNVLLNRKGIVINEIPYHLD</sequence>
<feature type="transmembrane region" description="Helical" evidence="5">
    <location>
        <begin position="370"/>
        <end position="391"/>
    </location>
</feature>
<feature type="transmembrane region" description="Helical" evidence="5">
    <location>
        <begin position="444"/>
        <end position="467"/>
    </location>
</feature>
<dbReference type="GO" id="GO:0022857">
    <property type="term" value="F:transmembrane transporter activity"/>
    <property type="evidence" value="ECO:0007669"/>
    <property type="project" value="InterPro"/>
</dbReference>
<accession>A0A0S7BN37</accession>
<comment type="subcellular location">
    <subcellularLocation>
        <location evidence="1">Membrane</location>
        <topology evidence="1">Multi-pass membrane protein</topology>
    </subcellularLocation>
</comment>
<evidence type="ECO:0000256" key="4">
    <source>
        <dbReference type="ARBA" id="ARBA00023136"/>
    </source>
</evidence>
<dbReference type="AlphaFoldDB" id="A0A0S7BN37"/>
<dbReference type="InterPro" id="IPR002293">
    <property type="entry name" value="AA/rel_permease1"/>
</dbReference>
<feature type="transmembrane region" description="Helical" evidence="5">
    <location>
        <begin position="67"/>
        <end position="100"/>
    </location>
</feature>
<organism evidence="6">
    <name type="scientific">Longilinea arvoryzae</name>
    <dbReference type="NCBI Taxonomy" id="360412"/>
    <lineage>
        <taxon>Bacteria</taxon>
        <taxon>Bacillati</taxon>
        <taxon>Chloroflexota</taxon>
        <taxon>Anaerolineae</taxon>
        <taxon>Anaerolineales</taxon>
        <taxon>Anaerolineaceae</taxon>
        <taxon>Longilinea</taxon>
    </lineage>
</organism>
<feature type="transmembrane region" description="Helical" evidence="5">
    <location>
        <begin position="160"/>
        <end position="179"/>
    </location>
</feature>
<evidence type="ECO:0000313" key="7">
    <source>
        <dbReference type="Proteomes" id="UP000055060"/>
    </source>
</evidence>
<feature type="transmembrane region" description="Helical" evidence="5">
    <location>
        <begin position="272"/>
        <end position="293"/>
    </location>
</feature>
<feature type="transmembrane region" description="Helical" evidence="5">
    <location>
        <begin position="397"/>
        <end position="417"/>
    </location>
</feature>
<dbReference type="Pfam" id="PF13520">
    <property type="entry name" value="AA_permease_2"/>
    <property type="match status" value="1"/>
</dbReference>
<keyword evidence="3 5" id="KW-1133">Transmembrane helix</keyword>
<dbReference type="STRING" id="360412.LARV_02944"/>
<dbReference type="Gene3D" id="1.20.1740.10">
    <property type="entry name" value="Amino acid/polyamine transporter I"/>
    <property type="match status" value="1"/>
</dbReference>
<keyword evidence="2 5" id="KW-0812">Transmembrane</keyword>
<reference evidence="6" key="1">
    <citation type="submission" date="2015-07" db="EMBL/GenBank/DDBJ databases">
        <title>Draft Genome Sequences of Anaerolinea thermolimosa IMO-1, Bellilinea caldifistulae GOMI-1, Leptolinea tardivitalis YMTK-2, Levilinea saccharolytica KIBI-1,Longilinea arvoryzae KOME-1, Previously Described as Members of the Anaerolineaceae (Chloroflexi).</title>
        <authorList>
            <person name="Sekiguchi Y."/>
            <person name="Ohashi A."/>
            <person name="Matsuura N."/>
            <person name="Tourlousse M.D."/>
        </authorList>
    </citation>
    <scope>NUCLEOTIDE SEQUENCE [LARGE SCALE GENOMIC DNA]</scope>
    <source>
        <strain evidence="6">KOME-1</strain>
    </source>
</reference>
<keyword evidence="4 5" id="KW-0472">Membrane</keyword>
<feature type="transmembrane region" description="Helical" evidence="5">
    <location>
        <begin position="321"/>
        <end position="349"/>
    </location>
</feature>
<feature type="transmembrane region" description="Helical" evidence="5">
    <location>
        <begin position="191"/>
        <end position="211"/>
    </location>
</feature>
<dbReference type="OrthoDB" id="9759676at2"/>